<evidence type="ECO:0000256" key="5">
    <source>
        <dbReference type="ARBA" id="ARBA00022695"/>
    </source>
</evidence>
<comment type="subunit">
    <text evidence="13">Monomer. Interacts with DnaB.</text>
</comment>
<comment type="catalytic activity">
    <reaction evidence="13">
        <text>ssDNA + n NTP = ssDNA/pppN(pN)n-1 hybrid + (n-1) diphosphate.</text>
        <dbReference type="EC" id="2.7.7.101"/>
    </reaction>
</comment>
<dbReference type="CDD" id="cd03364">
    <property type="entry name" value="TOPRIM_DnaG_primases"/>
    <property type="match status" value="1"/>
</dbReference>
<feature type="domain" description="Toprim" evidence="15">
    <location>
        <begin position="257"/>
        <end position="339"/>
    </location>
</feature>
<keyword evidence="18" id="KW-1185">Reference proteome</keyword>
<accession>A0A9W6MS75</accession>
<dbReference type="GO" id="GO:0006269">
    <property type="term" value="P:DNA replication, synthesis of primer"/>
    <property type="evidence" value="ECO:0007669"/>
    <property type="project" value="UniProtKB-UniRule"/>
</dbReference>
<dbReference type="GO" id="GO:0003899">
    <property type="term" value="F:DNA-directed RNA polymerase activity"/>
    <property type="evidence" value="ECO:0007669"/>
    <property type="project" value="UniProtKB-UniRule"/>
</dbReference>
<evidence type="ECO:0000313" key="18">
    <source>
        <dbReference type="Proteomes" id="UP000758856"/>
    </source>
</evidence>
<evidence type="ECO:0000256" key="8">
    <source>
        <dbReference type="ARBA" id="ARBA00022771"/>
    </source>
</evidence>
<evidence type="ECO:0000256" key="10">
    <source>
        <dbReference type="ARBA" id="ARBA00022842"/>
    </source>
</evidence>
<organism evidence="16 19">
    <name type="scientific">Methylopila capsulata</name>
    <dbReference type="NCBI Taxonomy" id="61654"/>
    <lineage>
        <taxon>Bacteria</taxon>
        <taxon>Pseudomonadati</taxon>
        <taxon>Pseudomonadota</taxon>
        <taxon>Alphaproteobacteria</taxon>
        <taxon>Hyphomicrobiales</taxon>
        <taxon>Methylopilaceae</taxon>
        <taxon>Methylopila</taxon>
    </lineage>
</organism>
<comment type="cofactor">
    <cofactor evidence="1">
        <name>Zn(2+)</name>
        <dbReference type="ChEBI" id="CHEBI:29105"/>
    </cofactor>
</comment>
<evidence type="ECO:0000256" key="6">
    <source>
        <dbReference type="ARBA" id="ARBA00022705"/>
    </source>
</evidence>
<dbReference type="InterPro" id="IPR013264">
    <property type="entry name" value="DNAG_N"/>
</dbReference>
<dbReference type="Gene3D" id="3.90.980.10">
    <property type="entry name" value="DNA primase, catalytic core, N-terminal domain"/>
    <property type="match status" value="1"/>
</dbReference>
<evidence type="ECO:0000256" key="3">
    <source>
        <dbReference type="ARBA" id="ARBA00022515"/>
    </source>
</evidence>
<dbReference type="PROSITE" id="PS50880">
    <property type="entry name" value="TOPRIM"/>
    <property type="match status" value="1"/>
</dbReference>
<dbReference type="EMBL" id="JAFBCY010000001">
    <property type="protein sequence ID" value="MBM7850714.1"/>
    <property type="molecule type" value="Genomic_DNA"/>
</dbReference>
<dbReference type="InterPro" id="IPR036977">
    <property type="entry name" value="DNA_primase_Znf_CHC2"/>
</dbReference>
<dbReference type="NCBIfam" id="TIGR01391">
    <property type="entry name" value="dnaG"/>
    <property type="match status" value="1"/>
</dbReference>
<evidence type="ECO:0000256" key="11">
    <source>
        <dbReference type="ARBA" id="ARBA00023125"/>
    </source>
</evidence>
<dbReference type="InterPro" id="IPR030846">
    <property type="entry name" value="DnaG_bac"/>
</dbReference>
<dbReference type="Pfam" id="PF08275">
    <property type="entry name" value="DNAG_N"/>
    <property type="match status" value="1"/>
</dbReference>
<comment type="caution">
    <text evidence="13">Lacks conserved residue(s) required for the propagation of feature annotation.</text>
</comment>
<evidence type="ECO:0000313" key="19">
    <source>
        <dbReference type="Proteomes" id="UP001143400"/>
    </source>
</evidence>
<dbReference type="HAMAP" id="MF_00974">
    <property type="entry name" value="DNA_primase_DnaG"/>
    <property type="match status" value="1"/>
</dbReference>
<keyword evidence="10" id="KW-0460">Magnesium</keyword>
<dbReference type="FunFam" id="3.90.580.10:FF:000001">
    <property type="entry name" value="DNA primase"/>
    <property type="match status" value="1"/>
</dbReference>
<dbReference type="FunFam" id="3.40.1360.10:FF:000002">
    <property type="entry name" value="DNA primase"/>
    <property type="match status" value="1"/>
</dbReference>
<keyword evidence="5 13" id="KW-0548">Nucleotidyltransferase</keyword>
<feature type="region of interest" description="Disordered" evidence="14">
    <location>
        <begin position="421"/>
        <end position="455"/>
    </location>
</feature>
<dbReference type="Proteomes" id="UP000758856">
    <property type="component" value="Unassembled WGS sequence"/>
</dbReference>
<evidence type="ECO:0000256" key="1">
    <source>
        <dbReference type="ARBA" id="ARBA00001947"/>
    </source>
</evidence>
<protein>
    <recommendedName>
        <fullName evidence="13">DNA primase</fullName>
        <ecNumber evidence="13">2.7.7.101</ecNumber>
    </recommendedName>
</protein>
<dbReference type="GO" id="GO:1990077">
    <property type="term" value="C:primosome complex"/>
    <property type="evidence" value="ECO:0007669"/>
    <property type="project" value="UniProtKB-KW"/>
</dbReference>
<keyword evidence="12 13" id="KW-0804">Transcription</keyword>
<feature type="compositionally biased region" description="Gly residues" evidence="14">
    <location>
        <begin position="430"/>
        <end position="440"/>
    </location>
</feature>
<dbReference type="Gene3D" id="3.90.580.10">
    <property type="entry name" value="Zinc finger, CHC2-type domain"/>
    <property type="match status" value="1"/>
</dbReference>
<dbReference type="Proteomes" id="UP001143400">
    <property type="component" value="Unassembled WGS sequence"/>
</dbReference>
<dbReference type="InterPro" id="IPR006171">
    <property type="entry name" value="TOPRIM_dom"/>
</dbReference>
<sequence>MRFTPNFLDDLRDRIPVSEVVGRSVKLKRQGREYAGLSPFNAEKTPSFFVNDQKGFYHCFSSGKHGDVFKFLMETEGVSFPEAVERVAEIAGVPMPKETPEEQQRQQARAGLVEIMEMAAKFFESELQGRAGAAARGYLGGRGLSPATQAAFRMGYAPNDRSALKSHLRKAGVPIGDMVEAGLLVSGDDVPEPFDRFRDRIIFPIQDGRGRVIAFGGRAMQSDAPAKYLNSPETPLFHKGATLFNHHRARAAAHPAGTVVAVEGYVDVIALAAAGIAHVVAPLGTALTAEQMELLWKMAPEPILCFDGDKAGRRAGFRAIETALPLLAPGRSLRFAFLPEGQDPDDLVRAEGREAVEAVLGRAAPLVEVLWSKELEASPTDTPERAAAFETRLKAALAAIRDETVRRHYQTAIEGRLAGFGRAGGDARRGGGGGNRGPGAGRFIPNARGGRGGGNGRRPGAPFDALPITASATLRQSPLVGPGAGRLPGREVALVLAVVNHPQMLGDLAEPFAELDLSTRDLDRLRRAALDAYAHGATTREAMRDALSATDGGALLARADAALLSSNWWVGPDADPRDAETAWRHAAALHIKVRALHRELRSAEQDFGRDFTDDNFRRIVEIQRQLSAAEGSEASIENFGGASGRTVRSM</sequence>
<dbReference type="AlphaFoldDB" id="A0A9W6MS75"/>
<dbReference type="InterPro" id="IPR034151">
    <property type="entry name" value="TOPRIM_DnaG_bac"/>
</dbReference>
<dbReference type="InterPro" id="IPR002694">
    <property type="entry name" value="Znf_CHC2"/>
</dbReference>
<comment type="similarity">
    <text evidence="13">Belongs to the DnaG primase family.</text>
</comment>
<keyword evidence="3 13" id="KW-0639">Primosome</keyword>
<dbReference type="EMBL" id="BSFF01000002">
    <property type="protein sequence ID" value="GLK56008.1"/>
    <property type="molecule type" value="Genomic_DNA"/>
</dbReference>
<keyword evidence="4 13" id="KW-0808">Transferase</keyword>
<name>A0A9W6MS75_9HYPH</name>
<evidence type="ECO:0000256" key="9">
    <source>
        <dbReference type="ARBA" id="ARBA00022833"/>
    </source>
</evidence>
<evidence type="ECO:0000313" key="16">
    <source>
        <dbReference type="EMBL" id="GLK56008.1"/>
    </source>
</evidence>
<gene>
    <name evidence="13 16" type="primary">dnaG</name>
    <name evidence="16" type="ORF">GCM10008170_20270</name>
    <name evidence="17" type="ORF">JOD31_000926</name>
</gene>
<dbReference type="GO" id="GO:0003677">
    <property type="term" value="F:DNA binding"/>
    <property type="evidence" value="ECO:0007669"/>
    <property type="project" value="UniProtKB-KW"/>
</dbReference>
<keyword evidence="9" id="KW-0862">Zinc</keyword>
<reference evidence="16" key="1">
    <citation type="journal article" date="2014" name="Int. J. Syst. Evol. Microbiol.">
        <title>Complete genome sequence of Corynebacterium casei LMG S-19264T (=DSM 44701T), isolated from a smear-ripened cheese.</title>
        <authorList>
            <consortium name="US DOE Joint Genome Institute (JGI-PGF)"/>
            <person name="Walter F."/>
            <person name="Albersmeier A."/>
            <person name="Kalinowski J."/>
            <person name="Ruckert C."/>
        </authorList>
    </citation>
    <scope>NUCLEOTIDE SEQUENCE</scope>
    <source>
        <strain evidence="16">VKM B-1606</strain>
    </source>
</reference>
<evidence type="ECO:0000313" key="17">
    <source>
        <dbReference type="EMBL" id="MBM7850714.1"/>
    </source>
</evidence>
<dbReference type="PANTHER" id="PTHR30313">
    <property type="entry name" value="DNA PRIMASE"/>
    <property type="match status" value="1"/>
</dbReference>
<keyword evidence="8" id="KW-0863">Zinc-finger</keyword>
<dbReference type="Pfam" id="PF01807">
    <property type="entry name" value="Zn_ribbon_DnaG"/>
    <property type="match status" value="1"/>
</dbReference>
<dbReference type="InterPro" id="IPR050219">
    <property type="entry name" value="DnaG_primase"/>
</dbReference>
<proteinExistence type="inferred from homology"/>
<comment type="caution">
    <text evidence="16">The sequence shown here is derived from an EMBL/GenBank/DDBJ whole genome shotgun (WGS) entry which is preliminary data.</text>
</comment>
<evidence type="ECO:0000256" key="2">
    <source>
        <dbReference type="ARBA" id="ARBA00022478"/>
    </source>
</evidence>
<dbReference type="GO" id="GO:0005737">
    <property type="term" value="C:cytoplasm"/>
    <property type="evidence" value="ECO:0007669"/>
    <property type="project" value="TreeGrafter"/>
</dbReference>
<dbReference type="FunFam" id="3.90.980.10:FF:000001">
    <property type="entry name" value="DNA primase"/>
    <property type="match status" value="1"/>
</dbReference>
<evidence type="ECO:0000256" key="4">
    <source>
        <dbReference type="ARBA" id="ARBA00022679"/>
    </source>
</evidence>
<dbReference type="RefSeq" id="WP_204949107.1">
    <property type="nucleotide sequence ID" value="NZ_BSFF01000002.1"/>
</dbReference>
<evidence type="ECO:0000256" key="13">
    <source>
        <dbReference type="HAMAP-Rule" id="MF_00974"/>
    </source>
</evidence>
<dbReference type="GO" id="GO:0000428">
    <property type="term" value="C:DNA-directed RNA polymerase complex"/>
    <property type="evidence" value="ECO:0007669"/>
    <property type="project" value="UniProtKB-KW"/>
</dbReference>
<reference evidence="16" key="3">
    <citation type="submission" date="2023-01" db="EMBL/GenBank/DDBJ databases">
        <authorList>
            <person name="Sun Q."/>
            <person name="Evtushenko L."/>
        </authorList>
    </citation>
    <scope>NUCLEOTIDE SEQUENCE</scope>
    <source>
        <strain evidence="16">VKM B-1606</strain>
    </source>
</reference>
<keyword evidence="7" id="KW-0479">Metal-binding</keyword>
<dbReference type="InterPro" id="IPR006295">
    <property type="entry name" value="DNA_primase_DnaG"/>
</dbReference>
<dbReference type="EC" id="2.7.7.101" evidence="13"/>
<dbReference type="SUPFAM" id="SSF56731">
    <property type="entry name" value="DNA primase core"/>
    <property type="match status" value="1"/>
</dbReference>
<dbReference type="PANTHER" id="PTHR30313:SF2">
    <property type="entry name" value="DNA PRIMASE"/>
    <property type="match status" value="1"/>
</dbReference>
<reference evidence="17 18" key="2">
    <citation type="submission" date="2021-01" db="EMBL/GenBank/DDBJ databases">
        <title>Genomic Encyclopedia of Type Strains, Phase IV (KMG-IV): sequencing the most valuable type-strain genomes for metagenomic binning, comparative biology and taxonomic classification.</title>
        <authorList>
            <person name="Goeker M."/>
        </authorList>
    </citation>
    <scope>NUCLEOTIDE SEQUENCE [LARGE SCALE GENOMIC DNA]</scope>
    <source>
        <strain evidence="17 18">DSM 6130</strain>
    </source>
</reference>
<keyword evidence="11 13" id="KW-0238">DNA-binding</keyword>
<dbReference type="SMART" id="SM00493">
    <property type="entry name" value="TOPRIM"/>
    <property type="match status" value="1"/>
</dbReference>
<dbReference type="InterPro" id="IPR037068">
    <property type="entry name" value="DNA_primase_core_N_sf"/>
</dbReference>
<keyword evidence="6 13" id="KW-0235">DNA replication</keyword>
<dbReference type="GO" id="GO:0008270">
    <property type="term" value="F:zinc ion binding"/>
    <property type="evidence" value="ECO:0007669"/>
    <property type="project" value="UniProtKB-KW"/>
</dbReference>
<dbReference type="Pfam" id="PF13662">
    <property type="entry name" value="Toprim_4"/>
    <property type="match status" value="1"/>
</dbReference>
<dbReference type="SUPFAM" id="SSF57783">
    <property type="entry name" value="Zinc beta-ribbon"/>
    <property type="match status" value="1"/>
</dbReference>
<comment type="function">
    <text evidence="13">RNA polymerase that catalyzes the synthesis of short RNA molecules used as primers for DNA polymerase during DNA replication.</text>
</comment>
<evidence type="ECO:0000259" key="15">
    <source>
        <dbReference type="PROSITE" id="PS50880"/>
    </source>
</evidence>
<keyword evidence="2 13" id="KW-0240">DNA-directed RNA polymerase</keyword>
<evidence type="ECO:0000256" key="12">
    <source>
        <dbReference type="ARBA" id="ARBA00023163"/>
    </source>
</evidence>
<dbReference type="Gene3D" id="3.40.1360.10">
    <property type="match status" value="1"/>
</dbReference>
<evidence type="ECO:0000256" key="7">
    <source>
        <dbReference type="ARBA" id="ARBA00022723"/>
    </source>
</evidence>
<dbReference type="SMART" id="SM00400">
    <property type="entry name" value="ZnF_CHCC"/>
    <property type="match status" value="1"/>
</dbReference>
<evidence type="ECO:0000256" key="14">
    <source>
        <dbReference type="SAM" id="MobiDB-lite"/>
    </source>
</evidence>